<dbReference type="GO" id="GO:0047184">
    <property type="term" value="F:1-acylglycerophosphocholine O-acyltransferase activity"/>
    <property type="evidence" value="ECO:0007669"/>
    <property type="project" value="TreeGrafter"/>
</dbReference>
<keyword evidence="7" id="KW-0496">Mitochondrion</keyword>
<evidence type="ECO:0000256" key="8">
    <source>
        <dbReference type="ARBA" id="ARBA00023136"/>
    </source>
</evidence>
<accession>A0A151ICG1</accession>
<evidence type="ECO:0000313" key="15">
    <source>
        <dbReference type="EMBL" id="KYM97729.1"/>
    </source>
</evidence>
<dbReference type="GO" id="GO:0007007">
    <property type="term" value="P:inner mitochondrial membrane organization"/>
    <property type="evidence" value="ECO:0007669"/>
    <property type="project" value="TreeGrafter"/>
</dbReference>
<dbReference type="AlphaFoldDB" id="A0A151ICG1"/>
<dbReference type="OrthoDB" id="193467at2759"/>
<proteinExistence type="inferred from homology"/>
<organism evidence="15 16">
    <name type="scientific">Cyphomyrmex costatus</name>
    <dbReference type="NCBI Taxonomy" id="456900"/>
    <lineage>
        <taxon>Eukaryota</taxon>
        <taxon>Metazoa</taxon>
        <taxon>Ecdysozoa</taxon>
        <taxon>Arthropoda</taxon>
        <taxon>Hexapoda</taxon>
        <taxon>Insecta</taxon>
        <taxon>Pterygota</taxon>
        <taxon>Neoptera</taxon>
        <taxon>Endopterygota</taxon>
        <taxon>Hymenoptera</taxon>
        <taxon>Apocrita</taxon>
        <taxon>Aculeata</taxon>
        <taxon>Formicoidea</taxon>
        <taxon>Formicidae</taxon>
        <taxon>Myrmicinae</taxon>
        <taxon>Cyphomyrmex</taxon>
    </lineage>
</organism>
<dbReference type="STRING" id="456900.A0A151ICG1"/>
<keyword evidence="3" id="KW-0808">Transferase</keyword>
<comment type="subcellular location">
    <subcellularLocation>
        <location evidence="1">Mitochondrion inner membrane</location>
        <topology evidence="1">Peripheral membrane protein</topology>
        <orientation evidence="1">Intermembrane side</orientation>
    </subcellularLocation>
    <subcellularLocation>
        <location evidence="10">Mitochondrion outer membrane</location>
        <topology evidence="10">Peripheral membrane protein</topology>
        <orientation evidence="10">Intermembrane side</orientation>
    </subcellularLocation>
</comment>
<dbReference type="PANTHER" id="PTHR12497:SF0">
    <property type="entry name" value="TAFAZZIN"/>
    <property type="match status" value="1"/>
</dbReference>
<comment type="catalytic activity">
    <reaction evidence="12">
        <text>1,2-di-(9Z-octadecenoyl)-sn-glycero-3-phosphocholine + 1-hexadecanoyl-sn-glycero-3-phosphocholine = 1-hexadecanoyl-2-(9Z-octadecenoyl)-sn-glycero-3-phosphocholine + 1-(9Z-octadecenoyl)-sn-glycero-3-phosphocholine</text>
        <dbReference type="Rhea" id="RHEA:43816"/>
        <dbReference type="ChEBI" id="CHEBI:28610"/>
        <dbReference type="ChEBI" id="CHEBI:72998"/>
        <dbReference type="ChEBI" id="CHEBI:73001"/>
        <dbReference type="ChEBI" id="CHEBI:74669"/>
    </reaction>
    <physiologicalReaction direction="left-to-right" evidence="12">
        <dbReference type="Rhea" id="RHEA:43817"/>
    </physiologicalReaction>
    <physiologicalReaction direction="right-to-left" evidence="12">
        <dbReference type="Rhea" id="RHEA:43818"/>
    </physiologicalReaction>
</comment>
<dbReference type="PANTHER" id="PTHR12497">
    <property type="entry name" value="TAZ PROTEIN TAFAZZIN"/>
    <property type="match status" value="1"/>
</dbReference>
<dbReference type="GO" id="GO:0035965">
    <property type="term" value="P:cardiolipin acyl-chain remodeling"/>
    <property type="evidence" value="ECO:0007669"/>
    <property type="project" value="TreeGrafter"/>
</dbReference>
<evidence type="ECO:0000256" key="9">
    <source>
        <dbReference type="ARBA" id="ARBA00023315"/>
    </source>
</evidence>
<dbReference type="Proteomes" id="UP000078542">
    <property type="component" value="Unassembled WGS sequence"/>
</dbReference>
<dbReference type="EMBL" id="KQ978060">
    <property type="protein sequence ID" value="KYM97729.1"/>
    <property type="molecule type" value="Genomic_DNA"/>
</dbReference>
<keyword evidence="8" id="KW-0472">Membrane</keyword>
<gene>
    <name evidence="15" type="ORF">ALC62_11589</name>
</gene>
<evidence type="ECO:0000256" key="10">
    <source>
        <dbReference type="ARBA" id="ARBA00024323"/>
    </source>
</evidence>
<dbReference type="KEGG" id="ccoa:108778198"/>
<dbReference type="SUPFAM" id="SSF69593">
    <property type="entry name" value="Glycerol-3-phosphate (1)-acyltransferase"/>
    <property type="match status" value="1"/>
</dbReference>
<keyword evidence="9" id="KW-0012">Acyltransferase</keyword>
<sequence length="260" mass="29871">MLYDIKWIIPKLRNPSRLWNIASSITFAAVGIFSKIIIEWLNKTTVYNKHIIVRALDLRPKNVPLITVSNHHSCFDDPGIWATLDSRHAFSRRKVRWSLAAHDICFTNVWHSYFFMLGKCIPIVRGDGVYQEAMDFCIERLALGEWVHVFPEGKVNMLKEEMRLKWGVGRLILESPITPIVIPICHLGMDEVLPNEPPYMLKVGKRVTMNYGEPIDLSGLLTELRESKASEVDARKAITDRIQQELSRLKAATEKLHAKL</sequence>
<keyword evidence="6" id="KW-0443">Lipid metabolism</keyword>
<dbReference type="SMART" id="SM00563">
    <property type="entry name" value="PlsC"/>
    <property type="match status" value="1"/>
</dbReference>
<evidence type="ECO:0000256" key="12">
    <source>
        <dbReference type="ARBA" id="ARBA00049543"/>
    </source>
</evidence>
<comment type="similarity">
    <text evidence="2 13">Belongs to the taffazin family.</text>
</comment>
<evidence type="ECO:0000256" key="1">
    <source>
        <dbReference type="ARBA" id="ARBA00004137"/>
    </source>
</evidence>
<dbReference type="Pfam" id="PF01553">
    <property type="entry name" value="Acyltransferase"/>
    <property type="match status" value="1"/>
</dbReference>
<keyword evidence="4" id="KW-1000">Mitochondrion outer membrane</keyword>
<protein>
    <recommendedName>
        <fullName evidence="13">Tafazzin family protein</fullName>
    </recommendedName>
</protein>
<dbReference type="GO" id="GO:0005741">
    <property type="term" value="C:mitochondrial outer membrane"/>
    <property type="evidence" value="ECO:0007669"/>
    <property type="project" value="UniProtKB-SubCell"/>
</dbReference>
<feature type="domain" description="Phospholipid/glycerol acyltransferase" evidence="14">
    <location>
        <begin position="65"/>
        <end position="189"/>
    </location>
</feature>
<name>A0A151ICG1_9HYME</name>
<evidence type="ECO:0000256" key="6">
    <source>
        <dbReference type="ARBA" id="ARBA00023098"/>
    </source>
</evidence>
<evidence type="ECO:0000256" key="3">
    <source>
        <dbReference type="ARBA" id="ARBA00022679"/>
    </source>
</evidence>
<evidence type="ECO:0000256" key="13">
    <source>
        <dbReference type="RuleBase" id="RU365062"/>
    </source>
</evidence>
<comment type="catalytic activity">
    <reaction evidence="11">
        <text>1'-[1,2-diacyl-sn-glycero-3-phospho],3'-[1-acyl-sn-glycero-3-phospho]-glycerol + a 1,2-diacyl-sn-glycero-3-phosphocholine = a cardiolipin + a 1-acyl-sn-glycero-3-phosphocholine</text>
        <dbReference type="Rhea" id="RHEA:33731"/>
        <dbReference type="ChEBI" id="CHEBI:57643"/>
        <dbReference type="ChEBI" id="CHEBI:58168"/>
        <dbReference type="ChEBI" id="CHEBI:62237"/>
        <dbReference type="ChEBI" id="CHEBI:64743"/>
    </reaction>
    <physiologicalReaction direction="left-to-right" evidence="11">
        <dbReference type="Rhea" id="RHEA:33732"/>
    </physiologicalReaction>
    <physiologicalReaction direction="right-to-left" evidence="11">
        <dbReference type="Rhea" id="RHEA:33733"/>
    </physiologicalReaction>
</comment>
<dbReference type="InterPro" id="IPR002123">
    <property type="entry name" value="Plipid/glycerol_acylTrfase"/>
</dbReference>
<dbReference type="PRINTS" id="PR00979">
    <property type="entry name" value="TAFAZZIN"/>
</dbReference>
<evidence type="ECO:0000313" key="16">
    <source>
        <dbReference type="Proteomes" id="UP000078542"/>
    </source>
</evidence>
<evidence type="ECO:0000256" key="7">
    <source>
        <dbReference type="ARBA" id="ARBA00023128"/>
    </source>
</evidence>
<evidence type="ECO:0000256" key="11">
    <source>
        <dbReference type="ARBA" id="ARBA00047906"/>
    </source>
</evidence>
<evidence type="ECO:0000259" key="14">
    <source>
        <dbReference type="SMART" id="SM00563"/>
    </source>
</evidence>
<keyword evidence="16" id="KW-1185">Reference proteome</keyword>
<evidence type="ECO:0000256" key="4">
    <source>
        <dbReference type="ARBA" id="ARBA00022787"/>
    </source>
</evidence>
<dbReference type="CDD" id="cd07989">
    <property type="entry name" value="LPLAT_AGPAT-like"/>
    <property type="match status" value="1"/>
</dbReference>
<dbReference type="GO" id="GO:0005743">
    <property type="term" value="C:mitochondrial inner membrane"/>
    <property type="evidence" value="ECO:0007669"/>
    <property type="project" value="UniProtKB-SubCell"/>
</dbReference>
<dbReference type="InterPro" id="IPR000872">
    <property type="entry name" value="Tafazzin"/>
</dbReference>
<keyword evidence="5" id="KW-0999">Mitochondrion inner membrane</keyword>
<evidence type="ECO:0000256" key="2">
    <source>
        <dbReference type="ARBA" id="ARBA00010524"/>
    </source>
</evidence>
<reference evidence="15 16" key="1">
    <citation type="submission" date="2016-03" db="EMBL/GenBank/DDBJ databases">
        <title>Cyphomyrmex costatus WGS genome.</title>
        <authorList>
            <person name="Nygaard S."/>
            <person name="Hu H."/>
            <person name="Boomsma J."/>
            <person name="Zhang G."/>
        </authorList>
    </citation>
    <scope>NUCLEOTIDE SEQUENCE [LARGE SCALE GENOMIC DNA]</scope>
    <source>
        <strain evidence="15">MS0001</strain>
        <tissue evidence="15">Whole body</tissue>
    </source>
</reference>
<evidence type="ECO:0000256" key="5">
    <source>
        <dbReference type="ARBA" id="ARBA00022792"/>
    </source>
</evidence>